<evidence type="ECO:0000259" key="7">
    <source>
        <dbReference type="Pfam" id="PF08159"/>
    </source>
</evidence>
<dbReference type="InterPro" id="IPR056551">
    <property type="entry name" value="Beta-prop_NOL10_N"/>
</dbReference>
<organism evidence="10 11">
    <name type="scientific">Pisolithus tinctorius Marx 270</name>
    <dbReference type="NCBI Taxonomy" id="870435"/>
    <lineage>
        <taxon>Eukaryota</taxon>
        <taxon>Fungi</taxon>
        <taxon>Dikarya</taxon>
        <taxon>Basidiomycota</taxon>
        <taxon>Agaricomycotina</taxon>
        <taxon>Agaricomycetes</taxon>
        <taxon>Agaricomycetidae</taxon>
        <taxon>Boletales</taxon>
        <taxon>Sclerodermatineae</taxon>
        <taxon>Pisolithaceae</taxon>
        <taxon>Pisolithus</taxon>
    </lineage>
</organism>
<accession>A0A0C3JKU2</accession>
<evidence type="ECO:0000259" key="8">
    <source>
        <dbReference type="Pfam" id="PF23097"/>
    </source>
</evidence>
<evidence type="ECO:0000256" key="4">
    <source>
        <dbReference type="ARBA" id="ARBA00022737"/>
    </source>
</evidence>
<dbReference type="Pfam" id="PF23098">
    <property type="entry name" value="Beta-prop_NOL10_N"/>
    <property type="match status" value="1"/>
</dbReference>
<reference evidence="11" key="2">
    <citation type="submission" date="2015-01" db="EMBL/GenBank/DDBJ databases">
        <title>Evolutionary Origins and Diversification of the Mycorrhizal Mutualists.</title>
        <authorList>
            <consortium name="DOE Joint Genome Institute"/>
            <consortium name="Mycorrhizal Genomics Consortium"/>
            <person name="Kohler A."/>
            <person name="Kuo A."/>
            <person name="Nagy L.G."/>
            <person name="Floudas D."/>
            <person name="Copeland A."/>
            <person name="Barry K.W."/>
            <person name="Cichocki N."/>
            <person name="Veneault-Fourrey C."/>
            <person name="LaButti K."/>
            <person name="Lindquist E.A."/>
            <person name="Lipzen A."/>
            <person name="Lundell T."/>
            <person name="Morin E."/>
            <person name="Murat C."/>
            <person name="Riley R."/>
            <person name="Ohm R."/>
            <person name="Sun H."/>
            <person name="Tunlid A."/>
            <person name="Henrissat B."/>
            <person name="Grigoriev I.V."/>
            <person name="Hibbett D.S."/>
            <person name="Martin F."/>
        </authorList>
    </citation>
    <scope>NUCLEOTIDE SEQUENCE [LARGE SCALE GENOMIC DNA]</scope>
    <source>
        <strain evidence="11">Marx 270</strain>
    </source>
</reference>
<evidence type="ECO:0000256" key="3">
    <source>
        <dbReference type="ARBA" id="ARBA00022574"/>
    </source>
</evidence>
<proteinExistence type="inferred from homology"/>
<dbReference type="HOGENOM" id="CLU_009923_0_0_1"/>
<feature type="compositionally biased region" description="Basic and acidic residues" evidence="6">
    <location>
        <begin position="759"/>
        <end position="774"/>
    </location>
</feature>
<dbReference type="GO" id="GO:0000462">
    <property type="term" value="P:maturation of SSU-rRNA from tricistronic rRNA transcript (SSU-rRNA, 5.8S rRNA, LSU-rRNA)"/>
    <property type="evidence" value="ECO:0007669"/>
    <property type="project" value="TreeGrafter"/>
</dbReference>
<dbReference type="PANTHER" id="PTHR14927">
    <property type="entry name" value="NUCLEOLAR PROTEIN 10"/>
    <property type="match status" value="1"/>
</dbReference>
<dbReference type="Pfam" id="PF08159">
    <property type="entry name" value="NUC153"/>
    <property type="match status" value="1"/>
</dbReference>
<dbReference type="InterPro" id="IPR040382">
    <property type="entry name" value="NOL10/Enp2"/>
</dbReference>
<dbReference type="Proteomes" id="UP000054217">
    <property type="component" value="Unassembled WGS sequence"/>
</dbReference>
<feature type="region of interest" description="Disordered" evidence="6">
    <location>
        <begin position="702"/>
        <end position="796"/>
    </location>
</feature>
<evidence type="ECO:0000256" key="2">
    <source>
        <dbReference type="ARBA" id="ARBA00005264"/>
    </source>
</evidence>
<comment type="subcellular location">
    <subcellularLocation>
        <location evidence="1">Nucleus</location>
        <location evidence="1">Nucleolus</location>
    </subcellularLocation>
</comment>
<keyword evidence="4" id="KW-0677">Repeat</keyword>
<keyword evidence="5" id="KW-0539">Nucleus</keyword>
<feature type="domain" description="NUC153" evidence="7">
    <location>
        <begin position="545"/>
        <end position="572"/>
    </location>
</feature>
<evidence type="ECO:0000256" key="6">
    <source>
        <dbReference type="SAM" id="MobiDB-lite"/>
    </source>
</evidence>
<feature type="compositionally biased region" description="Polar residues" evidence="6">
    <location>
        <begin position="702"/>
        <end position="711"/>
    </location>
</feature>
<sequence>MVAVGGDVKVYTVNGAVAGSSSSIPDWITRKRATKTKGKRALKEREEGQVELIQGFEFPEASHKIRTTRDGHHAVATGTYKPQMRVWDLDELTMKFERHTDADNVDFIILSDDWTKTIHLQNDRSVELHTQGGFHYRTRIPRFGRSLAYHFPSCDALVSASGNEIYRLNLEQGRFLNPIVLDSSEDDSILGVNCIDINPAHQLLAFGIDGAPSVQFWDPRSRSRVGLLNLPKSRISQSTGRAVVALPGVDNEESSSGSLAVTAIASRSDGLSYAIATSTGHTLLYDIRSPKPFAFKDQGYGLPIKNVSWMEGGSRMAGDGMVLTADKKVVKIWDRNTPSSNFVSITPATDLNDIHHIPGSGLLLTANEGIQMATYYIPQLGPAPRWATFLENITEEMEDQSTRNVYEDYKFIERNELQALGLDHLIGTPALKPYMHGYFLSLKLYDTARVIANPFAYAEHREKLIKERMDKLADSRIRTRKDAAAAAVKVNKALAQKIQKDAEKERTKKEKKRARKAKQAGEEVDDAMVVDDELIDEQPVTLLNDPRFKELFENPEFAVDEYSREFALLNPSAAAQKRSGAGSAKTVVEEEEEESDKSSSDGLGESTDDESSEDSSDAGGSFIIPCIWAPWLMLYSAELTKFDPRTRPGQKNARAEQQHARTREANRRRTPNINLVPLVPHVNAAAAKLGNKDATFGQRLASRQTTTNTGKSADVKTSADGGMEMSFIPSSSGTVDQPRPTKKKGARKGVELLGATLERGGEEPLKELKENEKRGRTHRRHGQRSGSKNTFRMLSG</sequence>
<dbReference type="InterPro" id="IPR056550">
    <property type="entry name" value="NOL10_2nd"/>
</dbReference>
<dbReference type="PANTHER" id="PTHR14927:SF0">
    <property type="entry name" value="NUCLEOLAR PROTEIN 10"/>
    <property type="match status" value="1"/>
</dbReference>
<evidence type="ECO:0000313" key="11">
    <source>
        <dbReference type="Proteomes" id="UP000054217"/>
    </source>
</evidence>
<feature type="compositionally biased region" description="Basic and acidic residues" evidence="6">
    <location>
        <begin position="653"/>
        <end position="667"/>
    </location>
</feature>
<feature type="compositionally biased region" description="Basic residues" evidence="6">
    <location>
        <begin position="509"/>
        <end position="518"/>
    </location>
</feature>
<protein>
    <submittedName>
        <fullName evidence="10">Uncharacterized protein</fullName>
    </submittedName>
</protein>
<dbReference type="Pfam" id="PF23097">
    <property type="entry name" value="NOL10_2nd"/>
    <property type="match status" value="1"/>
</dbReference>
<dbReference type="Gene3D" id="2.130.10.10">
    <property type="entry name" value="YVTN repeat-like/Quinoprotein amine dehydrogenase"/>
    <property type="match status" value="1"/>
</dbReference>
<dbReference type="InterPro" id="IPR036322">
    <property type="entry name" value="WD40_repeat_dom_sf"/>
</dbReference>
<evidence type="ECO:0000256" key="1">
    <source>
        <dbReference type="ARBA" id="ARBA00004604"/>
    </source>
</evidence>
<dbReference type="GO" id="GO:0032040">
    <property type="term" value="C:small-subunit processome"/>
    <property type="evidence" value="ECO:0007669"/>
    <property type="project" value="TreeGrafter"/>
</dbReference>
<dbReference type="SUPFAM" id="SSF50978">
    <property type="entry name" value="WD40 repeat-like"/>
    <property type="match status" value="1"/>
</dbReference>
<dbReference type="OrthoDB" id="273340at2759"/>
<dbReference type="EMBL" id="KN831954">
    <property type="protein sequence ID" value="KIO09748.1"/>
    <property type="molecule type" value="Genomic_DNA"/>
</dbReference>
<dbReference type="InterPro" id="IPR015943">
    <property type="entry name" value="WD40/YVTN_repeat-like_dom_sf"/>
</dbReference>
<gene>
    <name evidence="10" type="ORF">M404DRAFT_14173</name>
</gene>
<dbReference type="InterPro" id="IPR012580">
    <property type="entry name" value="NUC153"/>
</dbReference>
<feature type="region of interest" description="Disordered" evidence="6">
    <location>
        <begin position="499"/>
        <end position="523"/>
    </location>
</feature>
<dbReference type="FunCoup" id="A0A0C3JKU2">
    <property type="interactions" value="806"/>
</dbReference>
<feature type="compositionally biased region" description="Polar residues" evidence="6">
    <location>
        <begin position="784"/>
        <end position="796"/>
    </location>
</feature>
<comment type="similarity">
    <text evidence="2">Belongs to the WD repeat NOL10/ENP2 family.</text>
</comment>
<feature type="compositionally biased region" description="Basic and acidic residues" evidence="6">
    <location>
        <begin position="499"/>
        <end position="508"/>
    </location>
</feature>
<feature type="domain" description="Nucleolar protein 10-like second" evidence="8">
    <location>
        <begin position="405"/>
        <end position="453"/>
    </location>
</feature>
<feature type="compositionally biased region" description="Acidic residues" evidence="6">
    <location>
        <begin position="606"/>
        <end position="616"/>
    </location>
</feature>
<feature type="region of interest" description="Disordered" evidence="6">
    <location>
        <begin position="573"/>
        <end position="618"/>
    </location>
</feature>
<name>A0A0C3JKU2_PISTI</name>
<evidence type="ECO:0000313" key="10">
    <source>
        <dbReference type="EMBL" id="KIO09748.1"/>
    </source>
</evidence>
<dbReference type="STRING" id="870435.A0A0C3JKU2"/>
<keyword evidence="3" id="KW-0853">WD repeat</keyword>
<reference evidence="10 11" key="1">
    <citation type="submission" date="2014-04" db="EMBL/GenBank/DDBJ databases">
        <authorList>
            <consortium name="DOE Joint Genome Institute"/>
            <person name="Kuo A."/>
            <person name="Kohler A."/>
            <person name="Costa M.D."/>
            <person name="Nagy L.G."/>
            <person name="Floudas D."/>
            <person name="Copeland A."/>
            <person name="Barry K.W."/>
            <person name="Cichocki N."/>
            <person name="Veneault-Fourrey C."/>
            <person name="LaButti K."/>
            <person name="Lindquist E.A."/>
            <person name="Lipzen A."/>
            <person name="Lundell T."/>
            <person name="Morin E."/>
            <person name="Murat C."/>
            <person name="Sun H."/>
            <person name="Tunlid A."/>
            <person name="Henrissat B."/>
            <person name="Grigoriev I.V."/>
            <person name="Hibbett D.S."/>
            <person name="Martin F."/>
            <person name="Nordberg H.P."/>
            <person name="Cantor M.N."/>
            <person name="Hua S.X."/>
        </authorList>
    </citation>
    <scope>NUCLEOTIDE SEQUENCE [LARGE SCALE GENOMIC DNA]</scope>
    <source>
        <strain evidence="10 11">Marx 270</strain>
    </source>
</reference>
<feature type="domain" description="Nucleolar protein 10-like N-terminal" evidence="9">
    <location>
        <begin position="20"/>
        <end position="400"/>
    </location>
</feature>
<keyword evidence="11" id="KW-1185">Reference proteome</keyword>
<evidence type="ECO:0000256" key="5">
    <source>
        <dbReference type="ARBA" id="ARBA00023242"/>
    </source>
</evidence>
<dbReference type="GO" id="GO:0030686">
    <property type="term" value="C:90S preribosome"/>
    <property type="evidence" value="ECO:0007669"/>
    <property type="project" value="TreeGrafter"/>
</dbReference>
<dbReference type="AlphaFoldDB" id="A0A0C3JKU2"/>
<evidence type="ECO:0000259" key="9">
    <source>
        <dbReference type="Pfam" id="PF23098"/>
    </source>
</evidence>
<dbReference type="InParanoid" id="A0A0C3JKU2"/>
<feature type="region of interest" description="Disordered" evidence="6">
    <location>
        <begin position="643"/>
        <end position="669"/>
    </location>
</feature>